<gene>
    <name evidence="6" type="ORF">A3J46_00340</name>
</gene>
<keyword evidence="3" id="KW-0119">Carbohydrate metabolism</keyword>
<evidence type="ECO:0000256" key="4">
    <source>
        <dbReference type="PIRSR" id="PIRSR000808-1"/>
    </source>
</evidence>
<reference evidence="6 7" key="1">
    <citation type="journal article" date="2016" name="Nat. Commun.">
        <title>Thousands of microbial genomes shed light on interconnected biogeochemical processes in an aquifer system.</title>
        <authorList>
            <person name="Anantharaman K."/>
            <person name="Brown C.T."/>
            <person name="Hug L.A."/>
            <person name="Sharon I."/>
            <person name="Castelle C.J."/>
            <person name="Probst A.J."/>
            <person name="Thomas B.C."/>
            <person name="Singh A."/>
            <person name="Wilkins M.J."/>
            <person name="Karaoz U."/>
            <person name="Brodie E.L."/>
            <person name="Williams K.H."/>
            <person name="Hubbard S.S."/>
            <person name="Banfield J.F."/>
        </authorList>
    </citation>
    <scope>NUCLEOTIDE SEQUENCE [LARGE SCALE GENOMIC DNA]</scope>
</reference>
<dbReference type="GO" id="GO:0008108">
    <property type="term" value="F:UDP-glucose:hexose-1-phosphate uridylyltransferase activity"/>
    <property type="evidence" value="ECO:0007669"/>
    <property type="project" value="InterPro"/>
</dbReference>
<dbReference type="Pfam" id="PF01087">
    <property type="entry name" value="GalP_UDP_transf"/>
    <property type="match status" value="1"/>
</dbReference>
<evidence type="ECO:0000256" key="2">
    <source>
        <dbReference type="ARBA" id="ARBA00022695"/>
    </source>
</evidence>
<dbReference type="InterPro" id="IPR005849">
    <property type="entry name" value="GalP_Utransf_N"/>
</dbReference>
<dbReference type="SUPFAM" id="SSF54197">
    <property type="entry name" value="HIT-like"/>
    <property type="match status" value="2"/>
</dbReference>
<evidence type="ECO:0000313" key="7">
    <source>
        <dbReference type="Proteomes" id="UP000177167"/>
    </source>
</evidence>
<organism evidence="6 7">
    <name type="scientific">Candidatus Yanofskybacteria bacterium RIFCSPHIGHO2_02_FULL_41_11</name>
    <dbReference type="NCBI Taxonomy" id="1802675"/>
    <lineage>
        <taxon>Bacteria</taxon>
        <taxon>Candidatus Yanofskyibacteriota</taxon>
    </lineage>
</organism>
<dbReference type="EMBL" id="MGJP01000025">
    <property type="protein sequence ID" value="OGN09815.1"/>
    <property type="molecule type" value="Genomic_DNA"/>
</dbReference>
<feature type="active site" description="Tele-UMP-histidine intermediate" evidence="4">
    <location>
        <position position="159"/>
    </location>
</feature>
<dbReference type="PANTHER" id="PTHR42763">
    <property type="entry name" value="ADP-GLUCOSE PHOSPHORYLASE"/>
    <property type="match status" value="1"/>
</dbReference>
<accession>A0A1F8F9J2</accession>
<dbReference type="GO" id="GO:0008270">
    <property type="term" value="F:zinc ion binding"/>
    <property type="evidence" value="ECO:0007669"/>
    <property type="project" value="InterPro"/>
</dbReference>
<dbReference type="Gene3D" id="3.30.428.10">
    <property type="entry name" value="HIT-like"/>
    <property type="match status" value="2"/>
</dbReference>
<evidence type="ECO:0000313" key="6">
    <source>
        <dbReference type="EMBL" id="OGN09815.1"/>
    </source>
</evidence>
<dbReference type="PANTHER" id="PTHR42763:SF1">
    <property type="entry name" value="UDP-GLUCOSE--HEXOSE-1-PHOSPHATE URIDYLYLTRANSFERASE"/>
    <property type="match status" value="1"/>
</dbReference>
<dbReference type="AlphaFoldDB" id="A0A1F8F9J2"/>
<evidence type="ECO:0000256" key="1">
    <source>
        <dbReference type="ARBA" id="ARBA00022679"/>
    </source>
</evidence>
<dbReference type="Proteomes" id="UP000177167">
    <property type="component" value="Unassembled WGS sequence"/>
</dbReference>
<comment type="caution">
    <text evidence="6">The sequence shown here is derived from an EMBL/GenBank/DDBJ whole genome shotgun (WGS) entry which is preliminary data.</text>
</comment>
<keyword evidence="2" id="KW-0548">Nucleotidyltransferase</keyword>
<dbReference type="InterPro" id="IPR053177">
    <property type="entry name" value="ADP-glucose_phosphorylase"/>
</dbReference>
<name>A0A1F8F9J2_9BACT</name>
<dbReference type="InterPro" id="IPR001937">
    <property type="entry name" value="GalP_UDPtransf1"/>
</dbReference>
<dbReference type="GO" id="GO:0006012">
    <property type="term" value="P:galactose metabolic process"/>
    <property type="evidence" value="ECO:0007669"/>
    <property type="project" value="InterPro"/>
</dbReference>
<dbReference type="PIRSF" id="PIRSF000808">
    <property type="entry name" value="GalT"/>
    <property type="match status" value="1"/>
</dbReference>
<keyword evidence="1" id="KW-0808">Transferase</keyword>
<feature type="domain" description="Galactose-1-phosphate uridyl transferase N-terminal" evidence="5">
    <location>
        <begin position="6"/>
        <end position="169"/>
    </location>
</feature>
<dbReference type="InterPro" id="IPR036265">
    <property type="entry name" value="HIT-like_sf"/>
</dbReference>
<sequence>MLNEFRQDLVSGEWVLFSPARAKRTIPKVRQILYQSPADCPFENPFANLDELVWSYPDKENWKVVILKNKFPALKSGQCAPESSVGPFKTRVAVGEHELIIYKNHDKGFDEFSKEEIVDAIRVYKKRYSELAKSSDCVRYISIYHNHGLEAGASIYHPHSQIISMPIIPPDVFRSISGSYSYYLNNQKRVYDAILEWELSEGKRIVCQNEKFVAFCPFVSKYPYELRIFSREGHAHFDQMPDDVDEHFADIMHNALQRLKAVLGKPAFNFFIHTAPVQSQATGTGMFTEDIHKFYHWHMEIVPHTKIDAGFEIGTGIAINTGDPDEAAAELRDAKI</sequence>
<proteinExistence type="predicted"/>
<evidence type="ECO:0000259" key="5">
    <source>
        <dbReference type="Pfam" id="PF01087"/>
    </source>
</evidence>
<evidence type="ECO:0000256" key="3">
    <source>
        <dbReference type="ARBA" id="ARBA00023277"/>
    </source>
</evidence>
<protein>
    <recommendedName>
        <fullName evidence="5">Galactose-1-phosphate uridyl transferase N-terminal domain-containing protein</fullName>
    </recommendedName>
</protein>